<reference evidence="1" key="1">
    <citation type="submission" date="2021-07" db="EMBL/GenBank/DDBJ databases">
        <authorList>
            <person name="Fernandez M."/>
            <person name="Pereira P."/>
            <person name="Torres Tejerizo G.A."/>
            <person name="Gonzalez P."/>
            <person name="Agostini E."/>
        </authorList>
    </citation>
    <scope>NUCLEOTIDE SEQUENCE</scope>
    <source>
        <strain evidence="1">SFC 500-1A</strain>
    </source>
</reference>
<evidence type="ECO:0000313" key="2">
    <source>
        <dbReference type="Proteomes" id="UP000887320"/>
    </source>
</evidence>
<accession>A0A8X8GGQ8</accession>
<organism evidence="1 2">
    <name type="scientific">Acinetobacter guillouiae</name>
    <name type="common">Acinetobacter genomosp. 11</name>
    <dbReference type="NCBI Taxonomy" id="106649"/>
    <lineage>
        <taxon>Bacteria</taxon>
        <taxon>Pseudomonadati</taxon>
        <taxon>Pseudomonadota</taxon>
        <taxon>Gammaproteobacteria</taxon>
        <taxon>Moraxellales</taxon>
        <taxon>Moraxellaceae</taxon>
        <taxon>Acinetobacter</taxon>
    </lineage>
</organism>
<protein>
    <submittedName>
        <fullName evidence="1">Uncharacterized protein</fullName>
    </submittedName>
</protein>
<name>A0A8X8GGQ8_ACIGI</name>
<proteinExistence type="predicted"/>
<dbReference type="EMBL" id="JAHWXT010000005">
    <property type="protein sequence ID" value="MCF0265847.1"/>
    <property type="molecule type" value="Genomic_DNA"/>
</dbReference>
<evidence type="ECO:0000313" key="1">
    <source>
        <dbReference type="EMBL" id="MCF0265847.1"/>
    </source>
</evidence>
<dbReference type="AlphaFoldDB" id="A0A8X8GGQ8"/>
<dbReference type="Proteomes" id="UP000887320">
    <property type="component" value="Unassembled WGS sequence"/>
</dbReference>
<comment type="caution">
    <text evidence="1">The sequence shown here is derived from an EMBL/GenBank/DDBJ whole genome shotgun (WGS) entry which is preliminary data.</text>
</comment>
<gene>
    <name evidence="1" type="ORF">KW868_15485</name>
</gene>
<sequence>MDLIHCLQRIDQYSSEEILFVEEPWAIEANIQIIPDDQSQTVLDINGKKYTYFLEIFIINELLEEFSEKNMTLEEKCRRIIEYAINDA</sequence>